<evidence type="ECO:0000313" key="3">
    <source>
        <dbReference type="Proteomes" id="UP000826234"/>
    </source>
</evidence>
<dbReference type="EMBL" id="JAIPUX010005289">
    <property type="protein sequence ID" value="KAH0617733.1"/>
    <property type="molecule type" value="Genomic_DNA"/>
</dbReference>
<evidence type="ECO:0000313" key="2">
    <source>
        <dbReference type="EMBL" id="KAH0617733.1"/>
    </source>
</evidence>
<gene>
    <name evidence="2" type="ORF">JD844_016256</name>
</gene>
<reference evidence="2 3" key="1">
    <citation type="journal article" date="2022" name="Gigascience">
        <title>A chromosome-level genome assembly and annotation of the desert horned lizard, Phrynosoma platyrhinos, provides insight into chromosomal rearrangements among reptiles.</title>
        <authorList>
            <person name="Koochekian N."/>
            <person name="Ascanio A."/>
            <person name="Farleigh K."/>
            <person name="Card D.C."/>
            <person name="Schield D.R."/>
            <person name="Castoe T.A."/>
            <person name="Jezkova T."/>
        </authorList>
    </citation>
    <scope>NUCLEOTIDE SEQUENCE [LARGE SCALE GENOMIC DNA]</scope>
    <source>
        <strain evidence="2">NK-2021</strain>
    </source>
</reference>
<evidence type="ECO:0000256" key="1">
    <source>
        <dbReference type="SAM" id="MobiDB-lite"/>
    </source>
</evidence>
<name>A0ABQ7SK58_PHRPL</name>
<proteinExistence type="predicted"/>
<protein>
    <submittedName>
        <fullName evidence="2">Uncharacterized protein</fullName>
    </submittedName>
</protein>
<feature type="region of interest" description="Disordered" evidence="1">
    <location>
        <begin position="52"/>
        <end position="72"/>
    </location>
</feature>
<comment type="caution">
    <text evidence="2">The sequence shown here is derived from an EMBL/GenBank/DDBJ whole genome shotgun (WGS) entry which is preliminary data.</text>
</comment>
<dbReference type="Proteomes" id="UP000826234">
    <property type="component" value="Unassembled WGS sequence"/>
</dbReference>
<sequence>MLTPPIPVAQLVSSRPPPRTALVLAAELPSLNPGQESVRSQDGGFACGAPGLVAPAPRRPPQPRPEWCRPSRPQPALQISLIFSKEDGLLAFIHKSLSTEERVCLSVYIKDKSAKCRIPALELLIKVKLMLNFSMILYHF</sequence>
<organism evidence="2 3">
    <name type="scientific">Phrynosoma platyrhinos</name>
    <name type="common">Desert horned lizard</name>
    <dbReference type="NCBI Taxonomy" id="52577"/>
    <lineage>
        <taxon>Eukaryota</taxon>
        <taxon>Metazoa</taxon>
        <taxon>Chordata</taxon>
        <taxon>Craniata</taxon>
        <taxon>Vertebrata</taxon>
        <taxon>Euteleostomi</taxon>
        <taxon>Lepidosauria</taxon>
        <taxon>Squamata</taxon>
        <taxon>Bifurcata</taxon>
        <taxon>Unidentata</taxon>
        <taxon>Episquamata</taxon>
        <taxon>Toxicofera</taxon>
        <taxon>Iguania</taxon>
        <taxon>Phrynosomatidae</taxon>
        <taxon>Phrynosomatinae</taxon>
        <taxon>Phrynosoma</taxon>
    </lineage>
</organism>
<accession>A0ABQ7SK58</accession>
<keyword evidence="3" id="KW-1185">Reference proteome</keyword>